<evidence type="ECO:0000313" key="4">
    <source>
        <dbReference type="Proteomes" id="UP000549457"/>
    </source>
</evidence>
<dbReference type="PROSITE" id="PS50943">
    <property type="entry name" value="HTH_CROC1"/>
    <property type="match status" value="1"/>
</dbReference>
<evidence type="ECO:0000313" key="3">
    <source>
        <dbReference type="EMBL" id="MBB5224279.1"/>
    </source>
</evidence>
<evidence type="ECO:0000259" key="2">
    <source>
        <dbReference type="PROSITE" id="PS50943"/>
    </source>
</evidence>
<dbReference type="PANTHER" id="PTHR46797:SF2">
    <property type="entry name" value="TRANSCRIPTIONAL REGULATOR"/>
    <property type="match status" value="1"/>
</dbReference>
<dbReference type="CDD" id="cd02209">
    <property type="entry name" value="cupin_XRE_C"/>
    <property type="match status" value="1"/>
</dbReference>
<dbReference type="InterPro" id="IPR013096">
    <property type="entry name" value="Cupin_2"/>
</dbReference>
<name>A0A840SMG6_9RHOB</name>
<dbReference type="GO" id="GO:0005829">
    <property type="term" value="C:cytosol"/>
    <property type="evidence" value="ECO:0007669"/>
    <property type="project" value="TreeGrafter"/>
</dbReference>
<dbReference type="SUPFAM" id="SSF51182">
    <property type="entry name" value="RmlC-like cupins"/>
    <property type="match status" value="1"/>
</dbReference>
<dbReference type="PANTHER" id="PTHR46797">
    <property type="entry name" value="HTH-TYPE TRANSCRIPTIONAL REGULATOR"/>
    <property type="match status" value="1"/>
</dbReference>
<sequence>MERELPKILRPSTLRGPVEATSEQVRIADVLEVDAGVGEEIRNLRRARETTLSTLSELTGLSQGYLSQIERGLSRPSVKALHAISRALGVTISWFFRATEDGEEHLKDYVVRADKRRSLQFESGITDELLSPNLSRQIELLRCTFRPHSESGTESYTHRGEEAGIVVSGTLHLWLGSDEIILNEGDSFAFPSDVPHKYANPTDQVSVVIWAITPPSY</sequence>
<organism evidence="3 4">
    <name type="scientific">Amaricoccus macauensis</name>
    <dbReference type="NCBI Taxonomy" id="57001"/>
    <lineage>
        <taxon>Bacteria</taxon>
        <taxon>Pseudomonadati</taxon>
        <taxon>Pseudomonadota</taxon>
        <taxon>Alphaproteobacteria</taxon>
        <taxon>Rhodobacterales</taxon>
        <taxon>Paracoccaceae</taxon>
        <taxon>Amaricoccus</taxon>
    </lineage>
</organism>
<comment type="caution">
    <text evidence="3">The sequence shown here is derived from an EMBL/GenBank/DDBJ whole genome shotgun (WGS) entry which is preliminary data.</text>
</comment>
<dbReference type="Gene3D" id="2.60.120.10">
    <property type="entry name" value="Jelly Rolls"/>
    <property type="match status" value="1"/>
</dbReference>
<dbReference type="InterPro" id="IPR050807">
    <property type="entry name" value="TransReg_Diox_bact_type"/>
</dbReference>
<dbReference type="SMART" id="SM00530">
    <property type="entry name" value="HTH_XRE"/>
    <property type="match status" value="1"/>
</dbReference>
<protein>
    <submittedName>
        <fullName evidence="3">Transcriptional regulator with XRE-family HTH domain</fullName>
    </submittedName>
</protein>
<dbReference type="CDD" id="cd00093">
    <property type="entry name" value="HTH_XRE"/>
    <property type="match status" value="1"/>
</dbReference>
<evidence type="ECO:0000256" key="1">
    <source>
        <dbReference type="ARBA" id="ARBA00023125"/>
    </source>
</evidence>
<dbReference type="GO" id="GO:0003677">
    <property type="term" value="F:DNA binding"/>
    <property type="evidence" value="ECO:0007669"/>
    <property type="project" value="UniProtKB-KW"/>
</dbReference>
<feature type="domain" description="HTH cro/C1-type" evidence="2">
    <location>
        <begin position="41"/>
        <end position="95"/>
    </location>
</feature>
<gene>
    <name evidence="3" type="ORF">HNP73_004248</name>
</gene>
<dbReference type="GO" id="GO:0003700">
    <property type="term" value="F:DNA-binding transcription factor activity"/>
    <property type="evidence" value="ECO:0007669"/>
    <property type="project" value="TreeGrafter"/>
</dbReference>
<dbReference type="InterPro" id="IPR014710">
    <property type="entry name" value="RmlC-like_jellyroll"/>
</dbReference>
<dbReference type="EMBL" id="JACHFM010000006">
    <property type="protein sequence ID" value="MBB5224279.1"/>
    <property type="molecule type" value="Genomic_DNA"/>
</dbReference>
<dbReference type="Pfam" id="PF01381">
    <property type="entry name" value="HTH_3"/>
    <property type="match status" value="1"/>
</dbReference>
<keyword evidence="1" id="KW-0238">DNA-binding</keyword>
<dbReference type="AlphaFoldDB" id="A0A840SMG6"/>
<dbReference type="Gene3D" id="1.10.260.40">
    <property type="entry name" value="lambda repressor-like DNA-binding domains"/>
    <property type="match status" value="1"/>
</dbReference>
<keyword evidence="4" id="KW-1185">Reference proteome</keyword>
<dbReference type="Proteomes" id="UP000549457">
    <property type="component" value="Unassembled WGS sequence"/>
</dbReference>
<dbReference type="Pfam" id="PF07883">
    <property type="entry name" value="Cupin_2"/>
    <property type="match status" value="1"/>
</dbReference>
<reference evidence="3 4" key="1">
    <citation type="submission" date="2020-08" db="EMBL/GenBank/DDBJ databases">
        <title>Genomic Encyclopedia of Type Strains, Phase IV (KMG-IV): sequencing the most valuable type-strain genomes for metagenomic binning, comparative biology and taxonomic classification.</title>
        <authorList>
            <person name="Goeker M."/>
        </authorList>
    </citation>
    <scope>NUCLEOTIDE SEQUENCE [LARGE SCALE GENOMIC DNA]</scope>
    <source>
        <strain evidence="3 4">DSM 101730</strain>
    </source>
</reference>
<dbReference type="InterPro" id="IPR011051">
    <property type="entry name" value="RmlC_Cupin_sf"/>
</dbReference>
<dbReference type="SUPFAM" id="SSF47413">
    <property type="entry name" value="lambda repressor-like DNA-binding domains"/>
    <property type="match status" value="1"/>
</dbReference>
<dbReference type="InterPro" id="IPR001387">
    <property type="entry name" value="Cro/C1-type_HTH"/>
</dbReference>
<dbReference type="InterPro" id="IPR010982">
    <property type="entry name" value="Lambda_DNA-bd_dom_sf"/>
</dbReference>
<proteinExistence type="predicted"/>
<accession>A0A840SMG6</accession>
<dbReference type="RefSeq" id="WP_184154804.1">
    <property type="nucleotide sequence ID" value="NZ_JACHFM010000006.1"/>
</dbReference>